<dbReference type="NCBIfam" id="NF010443">
    <property type="entry name" value="PRK13869.1"/>
    <property type="match status" value="1"/>
</dbReference>
<geneLocation type="plasmid" evidence="2 3">
    <name>2</name>
</geneLocation>
<dbReference type="Proteomes" id="UP000294360">
    <property type="component" value="Plasmid 2"/>
</dbReference>
<evidence type="ECO:0000313" key="2">
    <source>
        <dbReference type="EMBL" id="VFU16680.1"/>
    </source>
</evidence>
<dbReference type="InterPro" id="IPR017818">
    <property type="entry name" value="Plasmid_partition_RepA"/>
</dbReference>
<dbReference type="InterPro" id="IPR025669">
    <property type="entry name" value="AAA_dom"/>
</dbReference>
<protein>
    <submittedName>
        <fullName evidence="2">Putative replication protein A</fullName>
    </submittedName>
</protein>
<name>A0A4U8Z743_METTU</name>
<dbReference type="AlphaFoldDB" id="A0A4U8Z743"/>
<gene>
    <name evidence="2" type="primary">repA</name>
    <name evidence="2" type="ORF">MTUNDRAET4_0305</name>
</gene>
<dbReference type="InterPro" id="IPR050678">
    <property type="entry name" value="DNA_Partitioning_ATPase"/>
</dbReference>
<dbReference type="KEGG" id="mtun:MTUNDRAET4_0305.1"/>
<organism evidence="2 3">
    <name type="scientific">Methylocella tundrae</name>
    <dbReference type="NCBI Taxonomy" id="227605"/>
    <lineage>
        <taxon>Bacteria</taxon>
        <taxon>Pseudomonadati</taxon>
        <taxon>Pseudomonadota</taxon>
        <taxon>Alphaproteobacteria</taxon>
        <taxon>Hyphomicrobiales</taxon>
        <taxon>Beijerinckiaceae</taxon>
        <taxon>Methylocella</taxon>
    </lineage>
</organism>
<evidence type="ECO:0000313" key="3">
    <source>
        <dbReference type="Proteomes" id="UP000294360"/>
    </source>
</evidence>
<dbReference type="InterPro" id="IPR027417">
    <property type="entry name" value="P-loop_NTPase"/>
</dbReference>
<evidence type="ECO:0000259" key="1">
    <source>
        <dbReference type="Pfam" id="PF13614"/>
    </source>
</evidence>
<dbReference type="CDD" id="cd02042">
    <property type="entry name" value="ParAB_family"/>
    <property type="match status" value="1"/>
</dbReference>
<dbReference type="EMBL" id="LR536451">
    <property type="protein sequence ID" value="VFU16680.1"/>
    <property type="molecule type" value="Genomic_DNA"/>
</dbReference>
<proteinExistence type="predicted"/>
<keyword evidence="2" id="KW-0614">Plasmid</keyword>
<feature type="domain" description="AAA" evidence="1">
    <location>
        <begin position="130"/>
        <end position="309"/>
    </location>
</feature>
<dbReference type="Gene3D" id="3.40.50.300">
    <property type="entry name" value="P-loop containing nucleotide triphosphate hydrolases"/>
    <property type="match status" value="1"/>
</dbReference>
<dbReference type="PANTHER" id="PTHR13696">
    <property type="entry name" value="P-LOOP CONTAINING NUCLEOSIDE TRIPHOSPHATE HYDROLASE"/>
    <property type="match status" value="1"/>
</dbReference>
<sequence length="414" mass="45741">MPLQPNSDIDMAKTPVADIAPTRAELRALIQQHGAELSSQLQAHHRSIFPPEAEKSIRHFSPAEAASLIGIHEGYLRQVAAEGKGISPTVKNGRRSYSVDAIQEIRKHLDQGARGSRRYLPHRAAGEHLQVISVMNFKGGSGKTTTSAHLAQYLALHGYRVLAIDLDPQASLSALFGHQPELHVGENETLYGAIRYDERQRPIAEIVRATYIPDLHIIPGNLELMEFEHDTPRALMRRAPGDTLFFARIGQAIAQAQNLYDVVVIDCPPQLGYLTLSALTAATAVLITIHPQMLDVMSMGQFLQMTGDLLDEVSRAGASTSYDWLKYLVTRFEPGDGPQNQMVAFLRSIFGDHVLIHPMLKSTAISDAGLTNQTIFEVERNQFTRATYDRAMESVNNVNAEIEGLIRQAWGRAA</sequence>
<dbReference type="SUPFAM" id="SSF52540">
    <property type="entry name" value="P-loop containing nucleoside triphosphate hydrolases"/>
    <property type="match status" value="1"/>
</dbReference>
<dbReference type="NCBIfam" id="TIGR03453">
    <property type="entry name" value="partition_RepA"/>
    <property type="match status" value="1"/>
</dbReference>
<accession>A0A4U8Z743</accession>
<dbReference type="PANTHER" id="PTHR13696:SF52">
    <property type="entry name" value="PARA FAMILY PROTEIN CT_582"/>
    <property type="match status" value="1"/>
</dbReference>
<dbReference type="Pfam" id="PF13614">
    <property type="entry name" value="AAA_31"/>
    <property type="match status" value="1"/>
</dbReference>
<reference evidence="2 3" key="1">
    <citation type="submission" date="2019-03" db="EMBL/GenBank/DDBJ databases">
        <authorList>
            <person name="Kox A.R. M."/>
        </authorList>
    </citation>
    <scope>NUCLEOTIDE SEQUENCE [LARGE SCALE GENOMIC DNA]</scope>
    <source>
        <strain evidence="2">MTUNDRAET4 annotated genome</strain>
        <plasmid evidence="3">2</plasmid>
    </source>
</reference>